<dbReference type="InterPro" id="IPR055123">
    <property type="entry name" value="SpnB-like_Rossmann"/>
</dbReference>
<dbReference type="Gene3D" id="3.40.50.720">
    <property type="entry name" value="NAD(P)-binding Rossmann-like Domain"/>
    <property type="match status" value="1"/>
</dbReference>
<dbReference type="SMART" id="SM01294">
    <property type="entry name" value="PKS_PP_betabranch"/>
    <property type="match status" value="1"/>
</dbReference>
<dbReference type="InterPro" id="IPR013968">
    <property type="entry name" value="PKS_KR"/>
</dbReference>
<evidence type="ECO:0000313" key="10">
    <source>
        <dbReference type="Proteomes" id="UP000588112"/>
    </source>
</evidence>
<dbReference type="InterPro" id="IPR009081">
    <property type="entry name" value="PP-bd_ACP"/>
</dbReference>
<dbReference type="Pfam" id="PF21089">
    <property type="entry name" value="PKS_DH_N"/>
    <property type="match status" value="1"/>
</dbReference>
<dbReference type="FunFam" id="1.10.1200.10:FF:000007">
    <property type="entry name" value="Probable polyketide synthase pks17"/>
    <property type="match status" value="1"/>
</dbReference>
<evidence type="ECO:0000256" key="1">
    <source>
        <dbReference type="ARBA" id="ARBA00022450"/>
    </source>
</evidence>
<name>A0A7W9DRL7_9ACTN</name>
<dbReference type="InterPro" id="IPR014043">
    <property type="entry name" value="Acyl_transferase_dom"/>
</dbReference>
<dbReference type="InterPro" id="IPR016039">
    <property type="entry name" value="Thiolase-like"/>
</dbReference>
<dbReference type="Gene3D" id="1.10.1200.10">
    <property type="entry name" value="ACP-like"/>
    <property type="match status" value="1"/>
</dbReference>
<dbReference type="PROSITE" id="PS50075">
    <property type="entry name" value="CARRIER"/>
    <property type="match status" value="1"/>
</dbReference>
<evidence type="ECO:0000313" key="9">
    <source>
        <dbReference type="EMBL" id="MBB5627505.1"/>
    </source>
</evidence>
<dbReference type="InterPro" id="IPR001227">
    <property type="entry name" value="Ac_transferase_dom_sf"/>
</dbReference>
<dbReference type="InterPro" id="IPR032821">
    <property type="entry name" value="PKS_assoc"/>
</dbReference>
<dbReference type="Proteomes" id="UP000588112">
    <property type="component" value="Unassembled WGS sequence"/>
</dbReference>
<feature type="compositionally biased region" description="Basic and acidic residues" evidence="6">
    <location>
        <begin position="1439"/>
        <end position="1458"/>
    </location>
</feature>
<dbReference type="InterPro" id="IPR042104">
    <property type="entry name" value="PKS_dehydratase_sf"/>
</dbReference>
<dbReference type="InterPro" id="IPR036736">
    <property type="entry name" value="ACP-like_sf"/>
</dbReference>
<dbReference type="PANTHER" id="PTHR43775:SF51">
    <property type="entry name" value="INACTIVE PHENOLPHTHIOCEROL SYNTHESIS POLYKETIDE SYNTHASE TYPE I PKS1-RELATED"/>
    <property type="match status" value="1"/>
</dbReference>
<dbReference type="Pfam" id="PF08659">
    <property type="entry name" value="KR"/>
    <property type="match status" value="1"/>
</dbReference>
<dbReference type="InterPro" id="IPR049551">
    <property type="entry name" value="PKS_DH_C"/>
</dbReference>
<comment type="caution">
    <text evidence="9">The sequence shown here is derived from an EMBL/GenBank/DDBJ whole genome shotgun (WGS) entry which is preliminary data.</text>
</comment>
<sequence>MAGVIKMVQAMRHGVVPPTLHVDAPSPHVDWSDGALRLATGREPWPETGRPRRAAVSSFGLSGTNAHVIIEQAPEPAEAPAPAVTGALPWILSARTEEALRAQAGRLRSYLDADPGADPADVAVALSRRPAMACRAAVLTSGRAGLLRGLDALAAGEQAAEVVRARASSGGLAVMFSGQGSQRAQMGRDLYLTFPAFAEAFDAACAALDAHMERPVRQVVFARPDTAEARLLDRTDHTQAATFALEVALYRLIESWGVRPDLLIGHSVGELAAAHVAEVLTLADAARVVAHRGRLMRELPGGGSMVAVAAGEEWMRERLAPYGGDAGVAAVNGPSSVVISGHHAAVTEIAAECRAQGIRTKPLRVSHAFHSALMEPMLAAFGEVLATVTLKPPRIPVASNVTGTRLTDEQACSAEYWLSHVRETVRFADGVRWLRDQGATRFAELGPDGALTVAAQDSLTGRADLVTATLLRTRPEVESITAAMAALHTHGVAVDWPAVYAGRPARHLNLPTYPFQRRRYWRNAASARRDAHALGLTELSHPLLHGASGVPVTGGSLLVGRISLDTHPWLADHAVGSTALVPGTVFAELATWTGDHLGAAGIGELALHAPLPLHRDTGVHLRVAVDPPDDKGARAIGVYSRDENGDADEPWVCHASGVLAGDPHAAGLPMTGAWPPPGATPVDHADAYERLASYGFHYGPRFRGLRAVWRRGEEVFAEVALPDSEGEADAFTVHPALWDMAVQALAVSRFGETAEEQPARLPSSWHGVSVHATGARALRVRITPAGGRDEVSLTATDTGGVPVLTVGALRLREISLDRLASADPGKGALYSVAWIPADRPAQDMADRPHGGWASVGPDDVRLAGALRAAWHDGHWHADLEALQTAMSAGTPAPALVLVSEPAGGDGPAAVLDAATRTLSFIRAWLADERLAFTRLVIATRGAMPARGPAPNAAGAAIWGLVRSAQIEHPDRFVLVDLDDADASLRALPAVAALGEPQVAIRHGEPLVPRLARAASPSVTRFPADGTVLITGGTGALGMAVARHLVDAHGVRRLLLLSRGGSAAEGFEEELTAKGARVSVVACDAADRGQLDRVLAGIPGEHPLTAVVHAAGVVDDGVIETLTPARLAEVLRPKADAAWHLHELTKDRDLRAFVLFSSLAGTLGSPGQANYAAANAYLDALAARRHADGLPALSVAWGAWAGGGMASRAAGTGPARRAHAGMAALSPADALALFDLAGGAGEAAVVAAHLDLRVMRRTFTTFDQVPPLLRGLVRSPKPRAGASGGRAAALRARLAGLGEPARAREALDLVREQVAAVLGHATPASVAADRGFLDMGLDSVTAVELRNRLDAATGLRLPSTAVFDHPTPQAMAEHVLEKLRPEITGGDPTGRDAGDAAIRRALATIPVDRLRASGLLDPLLGLAAGPPDDEGGQPPGGEAQIKEMAVEDLVRLALGRRDPSATTGHMSTVSKER</sequence>
<dbReference type="PROSITE" id="PS52019">
    <property type="entry name" value="PKS_MFAS_DH"/>
    <property type="match status" value="1"/>
</dbReference>
<dbReference type="InterPro" id="IPR006162">
    <property type="entry name" value="Ppantetheine_attach_site"/>
</dbReference>
<organism evidence="9 10">
    <name type="scientific">Sphaerisporangium krabiense</name>
    <dbReference type="NCBI Taxonomy" id="763782"/>
    <lineage>
        <taxon>Bacteria</taxon>
        <taxon>Bacillati</taxon>
        <taxon>Actinomycetota</taxon>
        <taxon>Actinomycetes</taxon>
        <taxon>Streptosporangiales</taxon>
        <taxon>Streptosporangiaceae</taxon>
        <taxon>Sphaerisporangium</taxon>
    </lineage>
</organism>
<dbReference type="SUPFAM" id="SSF47336">
    <property type="entry name" value="ACP-like"/>
    <property type="match status" value="1"/>
</dbReference>
<dbReference type="InterPro" id="IPR057326">
    <property type="entry name" value="KR_dom"/>
</dbReference>
<evidence type="ECO:0000256" key="5">
    <source>
        <dbReference type="PROSITE-ProRule" id="PRU01363"/>
    </source>
</evidence>
<protein>
    <submittedName>
        <fullName evidence="9">Acyl transferase domain-containing protein/aryl carrier-like protein</fullName>
    </submittedName>
</protein>
<dbReference type="SUPFAM" id="SSF53901">
    <property type="entry name" value="Thiolase-like"/>
    <property type="match status" value="1"/>
</dbReference>
<feature type="domain" description="PKS/mFAS DH" evidence="8">
    <location>
        <begin position="541"/>
        <end position="820"/>
    </location>
</feature>
<dbReference type="Pfam" id="PF14765">
    <property type="entry name" value="PS-DH"/>
    <property type="match status" value="1"/>
</dbReference>
<feature type="compositionally biased region" description="Polar residues" evidence="6">
    <location>
        <begin position="1459"/>
        <end position="1472"/>
    </location>
</feature>
<dbReference type="Gene3D" id="3.10.129.110">
    <property type="entry name" value="Polyketide synthase dehydratase"/>
    <property type="match status" value="1"/>
</dbReference>
<keyword evidence="3 9" id="KW-0808">Transferase</keyword>
<dbReference type="CDD" id="cd08956">
    <property type="entry name" value="KR_3_FAS_SDR_x"/>
    <property type="match status" value="1"/>
</dbReference>
<dbReference type="PANTHER" id="PTHR43775">
    <property type="entry name" value="FATTY ACID SYNTHASE"/>
    <property type="match status" value="1"/>
</dbReference>
<dbReference type="Gene3D" id="3.30.70.3290">
    <property type="match status" value="1"/>
</dbReference>
<dbReference type="PROSITE" id="PS00012">
    <property type="entry name" value="PHOSPHOPANTETHEINE"/>
    <property type="match status" value="1"/>
</dbReference>
<dbReference type="GO" id="GO:0006633">
    <property type="term" value="P:fatty acid biosynthetic process"/>
    <property type="evidence" value="ECO:0007669"/>
    <property type="project" value="TreeGrafter"/>
</dbReference>
<dbReference type="SUPFAM" id="SSF52151">
    <property type="entry name" value="FabD/lysophospholipase-like"/>
    <property type="match status" value="1"/>
</dbReference>
<gene>
    <name evidence="9" type="ORF">BJ981_003204</name>
</gene>
<dbReference type="SMART" id="SM00822">
    <property type="entry name" value="PKS_KR"/>
    <property type="match status" value="1"/>
</dbReference>
<proteinExistence type="predicted"/>
<feature type="domain" description="Carrier" evidence="7">
    <location>
        <begin position="1303"/>
        <end position="1378"/>
    </location>
</feature>
<dbReference type="Gene3D" id="3.40.47.10">
    <property type="match status" value="1"/>
</dbReference>
<keyword evidence="1" id="KW-0596">Phosphopantetheine</keyword>
<dbReference type="InterPro" id="IPR020807">
    <property type="entry name" value="PKS_DH"/>
</dbReference>
<feature type="region of interest" description="Disordered" evidence="6">
    <location>
        <begin position="1420"/>
        <end position="1472"/>
    </location>
</feature>
<evidence type="ECO:0000256" key="3">
    <source>
        <dbReference type="ARBA" id="ARBA00022679"/>
    </source>
</evidence>
<evidence type="ECO:0000256" key="4">
    <source>
        <dbReference type="ARBA" id="ARBA00023315"/>
    </source>
</evidence>
<dbReference type="InterPro" id="IPR016035">
    <property type="entry name" value="Acyl_Trfase/lysoPLipase"/>
</dbReference>
<dbReference type="FunFam" id="3.40.366.10:FF:000002">
    <property type="entry name" value="Probable polyketide synthase 2"/>
    <property type="match status" value="1"/>
</dbReference>
<dbReference type="Pfam" id="PF16197">
    <property type="entry name" value="KAsynt_C_assoc"/>
    <property type="match status" value="1"/>
</dbReference>
<reference evidence="9 10" key="1">
    <citation type="submission" date="2020-08" db="EMBL/GenBank/DDBJ databases">
        <title>Sequencing the genomes of 1000 actinobacteria strains.</title>
        <authorList>
            <person name="Klenk H.-P."/>
        </authorList>
    </citation>
    <scope>NUCLEOTIDE SEQUENCE [LARGE SCALE GENOMIC DNA]</scope>
    <source>
        <strain evidence="9 10">DSM 45790</strain>
    </source>
</reference>
<keyword evidence="4" id="KW-0012">Acyltransferase</keyword>
<accession>A0A7W9DRL7</accession>
<feature type="active site" description="Proton donor; for dehydratase activity" evidence="5">
    <location>
        <position position="739"/>
    </location>
</feature>
<dbReference type="InterPro" id="IPR020806">
    <property type="entry name" value="PKS_PP-bd"/>
</dbReference>
<keyword evidence="2" id="KW-0597">Phosphoprotein</keyword>
<keyword evidence="10" id="KW-1185">Reference proteome</keyword>
<dbReference type="InterPro" id="IPR016036">
    <property type="entry name" value="Malonyl_transacylase_ACP-bd"/>
</dbReference>
<dbReference type="SMART" id="SM00826">
    <property type="entry name" value="PKS_DH"/>
    <property type="match status" value="1"/>
</dbReference>
<dbReference type="SMART" id="SM00823">
    <property type="entry name" value="PKS_PP"/>
    <property type="match status" value="1"/>
</dbReference>
<evidence type="ECO:0000256" key="2">
    <source>
        <dbReference type="ARBA" id="ARBA00022553"/>
    </source>
</evidence>
<dbReference type="InterPro" id="IPR036291">
    <property type="entry name" value="NAD(P)-bd_dom_sf"/>
</dbReference>
<evidence type="ECO:0000256" key="6">
    <source>
        <dbReference type="SAM" id="MobiDB-lite"/>
    </source>
</evidence>
<dbReference type="InterPro" id="IPR050091">
    <property type="entry name" value="PKS_NRPS_Biosynth_Enz"/>
</dbReference>
<feature type="region of interest" description="N-terminal hotdog fold" evidence="5">
    <location>
        <begin position="541"/>
        <end position="666"/>
    </location>
</feature>
<dbReference type="InterPro" id="IPR049900">
    <property type="entry name" value="PKS_mFAS_DH"/>
</dbReference>
<dbReference type="Pfam" id="PF00550">
    <property type="entry name" value="PP-binding"/>
    <property type="match status" value="1"/>
</dbReference>
<dbReference type="GO" id="GO:0031177">
    <property type="term" value="F:phosphopantetheine binding"/>
    <property type="evidence" value="ECO:0007669"/>
    <property type="project" value="InterPro"/>
</dbReference>
<dbReference type="Pfam" id="PF22953">
    <property type="entry name" value="SpnB_Rossmann"/>
    <property type="match status" value="1"/>
</dbReference>
<dbReference type="Gene3D" id="3.40.366.10">
    <property type="entry name" value="Malonyl-Coenzyme A Acyl Carrier Protein, domain 2"/>
    <property type="match status" value="1"/>
</dbReference>
<dbReference type="EMBL" id="JACHBR010000001">
    <property type="protein sequence ID" value="MBB5627505.1"/>
    <property type="molecule type" value="Genomic_DNA"/>
</dbReference>
<dbReference type="SUPFAM" id="SSF55048">
    <property type="entry name" value="Probable ACP-binding domain of malonyl-CoA ACP transacylase"/>
    <property type="match status" value="1"/>
</dbReference>
<feature type="region of interest" description="C-terminal hotdog fold" evidence="5">
    <location>
        <begin position="679"/>
        <end position="820"/>
    </location>
</feature>
<evidence type="ECO:0000259" key="8">
    <source>
        <dbReference type="PROSITE" id="PS52019"/>
    </source>
</evidence>
<dbReference type="SMART" id="SM00827">
    <property type="entry name" value="PKS_AT"/>
    <property type="match status" value="1"/>
</dbReference>
<evidence type="ECO:0000259" key="7">
    <source>
        <dbReference type="PROSITE" id="PS50075"/>
    </source>
</evidence>
<dbReference type="Pfam" id="PF00698">
    <property type="entry name" value="Acyl_transf_1"/>
    <property type="match status" value="1"/>
</dbReference>
<feature type="active site" description="Proton acceptor; for dehydratase activity" evidence="5">
    <location>
        <position position="573"/>
    </location>
</feature>
<dbReference type="SUPFAM" id="SSF51735">
    <property type="entry name" value="NAD(P)-binding Rossmann-fold domains"/>
    <property type="match status" value="2"/>
</dbReference>
<dbReference type="InterPro" id="IPR049552">
    <property type="entry name" value="PKS_DH_N"/>
</dbReference>
<dbReference type="GO" id="GO:0004312">
    <property type="term" value="F:fatty acid synthase activity"/>
    <property type="evidence" value="ECO:0007669"/>
    <property type="project" value="TreeGrafter"/>
</dbReference>